<evidence type="ECO:0000256" key="5">
    <source>
        <dbReference type="ARBA" id="ARBA00022605"/>
    </source>
</evidence>
<dbReference type="Pfam" id="PF01546">
    <property type="entry name" value="Peptidase_M20"/>
    <property type="match status" value="1"/>
</dbReference>
<comment type="caution">
    <text evidence="11">The sequence shown here is derived from an EMBL/GenBank/DDBJ whole genome shotgun (WGS) entry which is preliminary data.</text>
</comment>
<dbReference type="InterPro" id="IPR011650">
    <property type="entry name" value="Peptidase_M20_dimer"/>
</dbReference>
<keyword evidence="9" id="KW-0170">Cobalt</keyword>
<dbReference type="AlphaFoldDB" id="A0A437QUT1"/>
<keyword evidence="4" id="KW-0055">Arginine biosynthesis</keyword>
<name>A0A437QUT1_9PROT</name>
<evidence type="ECO:0000256" key="6">
    <source>
        <dbReference type="ARBA" id="ARBA00022723"/>
    </source>
</evidence>
<dbReference type="InterPro" id="IPR001261">
    <property type="entry name" value="ArgE/DapE_CS"/>
</dbReference>
<dbReference type="SUPFAM" id="SSF55031">
    <property type="entry name" value="Bacterial exopeptidase dimerisation domain"/>
    <property type="match status" value="1"/>
</dbReference>
<dbReference type="OrthoDB" id="9809784at2"/>
<dbReference type="InterPro" id="IPR010169">
    <property type="entry name" value="AcOrn-deacetyl"/>
</dbReference>
<feature type="domain" description="Peptidase M20 dimerisation" evidence="10">
    <location>
        <begin position="170"/>
        <end position="278"/>
    </location>
</feature>
<keyword evidence="5" id="KW-0028">Amino-acid biosynthesis</keyword>
<organism evidence="11 12">
    <name type="scientific">Hwanghaeella grinnelliae</name>
    <dbReference type="NCBI Taxonomy" id="2500179"/>
    <lineage>
        <taxon>Bacteria</taxon>
        <taxon>Pseudomonadati</taxon>
        <taxon>Pseudomonadota</taxon>
        <taxon>Alphaproteobacteria</taxon>
        <taxon>Rhodospirillales</taxon>
        <taxon>Rhodospirillaceae</taxon>
        <taxon>Hwanghaeella</taxon>
    </lineage>
</organism>
<evidence type="ECO:0000256" key="1">
    <source>
        <dbReference type="ARBA" id="ARBA00001947"/>
    </source>
</evidence>
<evidence type="ECO:0000256" key="7">
    <source>
        <dbReference type="ARBA" id="ARBA00022801"/>
    </source>
</evidence>
<keyword evidence="8" id="KW-0862">Zinc</keyword>
<evidence type="ECO:0000256" key="8">
    <source>
        <dbReference type="ARBA" id="ARBA00022833"/>
    </source>
</evidence>
<dbReference type="PANTHER" id="PTHR43808:SF31">
    <property type="entry name" value="N-ACETYL-L-CITRULLINE DEACETYLASE"/>
    <property type="match status" value="1"/>
</dbReference>
<dbReference type="NCBIfam" id="NF005710">
    <property type="entry name" value="PRK07522.1"/>
    <property type="match status" value="1"/>
</dbReference>
<dbReference type="CDD" id="cd03894">
    <property type="entry name" value="M20_ArgE"/>
    <property type="match status" value="1"/>
</dbReference>
<dbReference type="Gene3D" id="3.40.630.10">
    <property type="entry name" value="Zn peptidases"/>
    <property type="match status" value="1"/>
</dbReference>
<dbReference type="RefSeq" id="WP_127763643.1">
    <property type="nucleotide sequence ID" value="NZ_SADE01000001.1"/>
</dbReference>
<comment type="cofactor">
    <cofactor evidence="1">
        <name>Zn(2+)</name>
        <dbReference type="ChEBI" id="CHEBI:29105"/>
    </cofactor>
</comment>
<dbReference type="PROSITE" id="PS00758">
    <property type="entry name" value="ARGE_DAPE_CPG2_1"/>
    <property type="match status" value="1"/>
</dbReference>
<dbReference type="SUPFAM" id="SSF53187">
    <property type="entry name" value="Zn-dependent exopeptidases"/>
    <property type="match status" value="1"/>
</dbReference>
<dbReference type="InterPro" id="IPR036264">
    <property type="entry name" value="Bact_exopeptidase_dim_dom"/>
</dbReference>
<evidence type="ECO:0000313" key="12">
    <source>
        <dbReference type="Proteomes" id="UP000287447"/>
    </source>
</evidence>
<proteinExistence type="inferred from homology"/>
<dbReference type="NCBIfam" id="TIGR01892">
    <property type="entry name" value="AcOrn-deacetyl"/>
    <property type="match status" value="1"/>
</dbReference>
<dbReference type="GO" id="GO:0008777">
    <property type="term" value="F:acetylornithine deacetylase activity"/>
    <property type="evidence" value="ECO:0007669"/>
    <property type="project" value="UniProtKB-EC"/>
</dbReference>
<dbReference type="InterPro" id="IPR050072">
    <property type="entry name" value="Peptidase_M20A"/>
</dbReference>
<dbReference type="EMBL" id="SADE01000001">
    <property type="protein sequence ID" value="RVU38271.1"/>
    <property type="molecule type" value="Genomic_DNA"/>
</dbReference>
<sequence>MPSSIEILDKLIAFDTVSRTPNRALIDYIRGLLDEAGIESTLVEDPAGHCANLYATVGPDDKGGVMLSGHTDVVPVTGQAWTVDPFAMTERDSRLYGRGTTDMKGFVACAIHAAIAASKRPLSKPLHLAFSYDEEIGCVGVRRLLDMLEAAPIKPAMCIVGEPTELVVANGHKGKTAARAICTGKSVHSALAPTGVNAIQVAAAFIGMLQEMQAEIATSATRDDAYDIPYTTIHPGIIAGGTALNIVPNECTVDFEVRNIQSDDPNAIFERIEATAVEIARPFGEDAGIGIDIVNSYPGLDTPLEAEVVRFVQSLTGANSTTKLAFGTEGGLFSTQVGIPTVVCGPGSMAQGHKPDEFITIEQMMKCDTMLGALVDRLSA</sequence>
<dbReference type="PROSITE" id="PS00759">
    <property type="entry name" value="ARGE_DAPE_CPG2_2"/>
    <property type="match status" value="1"/>
</dbReference>
<reference evidence="12" key="1">
    <citation type="submission" date="2019-01" db="EMBL/GenBank/DDBJ databases">
        <title>Gri0909 isolated from a small marine red alga.</title>
        <authorList>
            <person name="Kim J."/>
            <person name="Jeong S.E."/>
            <person name="Jeon C.O."/>
        </authorList>
    </citation>
    <scope>NUCLEOTIDE SEQUENCE [LARGE SCALE GENOMIC DNA]</scope>
    <source>
        <strain evidence="12">Gri0909</strain>
    </source>
</reference>
<protein>
    <submittedName>
        <fullName evidence="11">Acetylornithine deacetylase</fullName>
        <ecNumber evidence="11">3.5.1.16</ecNumber>
    </submittedName>
</protein>
<dbReference type="PANTHER" id="PTHR43808">
    <property type="entry name" value="ACETYLORNITHINE DEACETYLASE"/>
    <property type="match status" value="1"/>
</dbReference>
<keyword evidence="6" id="KW-0479">Metal-binding</keyword>
<evidence type="ECO:0000259" key="10">
    <source>
        <dbReference type="Pfam" id="PF07687"/>
    </source>
</evidence>
<comment type="similarity">
    <text evidence="2">Belongs to the peptidase M20A family. ArgE subfamily.</text>
</comment>
<evidence type="ECO:0000256" key="4">
    <source>
        <dbReference type="ARBA" id="ARBA00022571"/>
    </source>
</evidence>
<evidence type="ECO:0000256" key="9">
    <source>
        <dbReference type="ARBA" id="ARBA00023285"/>
    </source>
</evidence>
<keyword evidence="12" id="KW-1185">Reference proteome</keyword>
<dbReference type="Proteomes" id="UP000287447">
    <property type="component" value="Unassembled WGS sequence"/>
</dbReference>
<evidence type="ECO:0000256" key="2">
    <source>
        <dbReference type="ARBA" id="ARBA00005691"/>
    </source>
</evidence>
<dbReference type="GO" id="GO:0046872">
    <property type="term" value="F:metal ion binding"/>
    <property type="evidence" value="ECO:0007669"/>
    <property type="project" value="UniProtKB-KW"/>
</dbReference>
<dbReference type="GO" id="GO:0006526">
    <property type="term" value="P:L-arginine biosynthetic process"/>
    <property type="evidence" value="ECO:0007669"/>
    <property type="project" value="UniProtKB-KW"/>
</dbReference>
<gene>
    <name evidence="11" type="primary">argE</name>
    <name evidence="11" type="ORF">EOI86_02960</name>
</gene>
<keyword evidence="7 11" id="KW-0378">Hydrolase</keyword>
<dbReference type="EC" id="3.5.1.16" evidence="11"/>
<evidence type="ECO:0000256" key="3">
    <source>
        <dbReference type="ARBA" id="ARBA00022490"/>
    </source>
</evidence>
<accession>A0A437QUT1</accession>
<dbReference type="InterPro" id="IPR002933">
    <property type="entry name" value="Peptidase_M20"/>
</dbReference>
<dbReference type="Pfam" id="PF07687">
    <property type="entry name" value="M20_dimer"/>
    <property type="match status" value="1"/>
</dbReference>
<dbReference type="Gene3D" id="3.30.70.360">
    <property type="match status" value="1"/>
</dbReference>
<keyword evidence="3" id="KW-0963">Cytoplasm</keyword>
<evidence type="ECO:0000313" key="11">
    <source>
        <dbReference type="EMBL" id="RVU38271.1"/>
    </source>
</evidence>